<keyword evidence="6" id="KW-0819">tRNA processing</keyword>
<dbReference type="InterPro" id="IPR017945">
    <property type="entry name" value="DHBP_synth_RibB-like_a/b_dom"/>
</dbReference>
<keyword evidence="4" id="KW-0963">Cytoplasm</keyword>
<evidence type="ECO:0000256" key="2">
    <source>
        <dbReference type="ARBA" id="ARBA00007663"/>
    </source>
</evidence>
<evidence type="ECO:0000256" key="9">
    <source>
        <dbReference type="ARBA" id="ARBA00022840"/>
    </source>
</evidence>
<dbReference type="InterPro" id="IPR050156">
    <property type="entry name" value="TC-AMP_synthase_SUA5"/>
</dbReference>
<dbReference type="Pfam" id="PF01300">
    <property type="entry name" value="Sua5_yciO_yrdC"/>
    <property type="match status" value="1"/>
</dbReference>
<dbReference type="SUPFAM" id="SSF55821">
    <property type="entry name" value="YrdC/RibB"/>
    <property type="match status" value="1"/>
</dbReference>
<evidence type="ECO:0000256" key="10">
    <source>
        <dbReference type="ARBA" id="ARBA00029774"/>
    </source>
</evidence>
<dbReference type="GO" id="GO:0000049">
    <property type="term" value="F:tRNA binding"/>
    <property type="evidence" value="ECO:0007669"/>
    <property type="project" value="TreeGrafter"/>
</dbReference>
<evidence type="ECO:0000313" key="14">
    <source>
        <dbReference type="Proteomes" id="UP000503840"/>
    </source>
</evidence>
<comment type="similarity">
    <text evidence="2">Belongs to the SUA5 family.</text>
</comment>
<keyword evidence="8" id="KW-0547">Nucleotide-binding</keyword>
<organism evidence="13 14">
    <name type="scientific">Desulfovibrio subterraneus</name>
    <dbReference type="NCBI Taxonomy" id="2718620"/>
    <lineage>
        <taxon>Bacteria</taxon>
        <taxon>Pseudomonadati</taxon>
        <taxon>Thermodesulfobacteriota</taxon>
        <taxon>Desulfovibrionia</taxon>
        <taxon>Desulfovibrionales</taxon>
        <taxon>Desulfovibrionaceae</taxon>
        <taxon>Desulfovibrio</taxon>
    </lineage>
</organism>
<evidence type="ECO:0000256" key="3">
    <source>
        <dbReference type="ARBA" id="ARBA00012584"/>
    </source>
</evidence>
<comment type="caution">
    <text evidence="13">The sequence shown here is derived from an EMBL/GenBank/DDBJ whole genome shotgun (WGS) entry which is preliminary data.</text>
</comment>
<evidence type="ECO:0000256" key="8">
    <source>
        <dbReference type="ARBA" id="ARBA00022741"/>
    </source>
</evidence>
<sequence length="210" mass="21849">MQTATPDRLDMETAVRLLRNGDVVCYPTETFFAVGCSAFDVFAIERVFQAKKRSGSMPLPVIIGSREQLGMLTDVNSGTVNRLADAFWPGSLSILVTASAAVPAILTGETGRVAVRLSPHPMARELCLAAGVPLVSTSANISGHPATTQAGGLDPRLVAGTGGVLDMPPAPQGGKASTLVEITGPETVRIVRQGPVTEEALLAAGFRIMP</sequence>
<evidence type="ECO:0000256" key="7">
    <source>
        <dbReference type="ARBA" id="ARBA00022695"/>
    </source>
</evidence>
<protein>
    <recommendedName>
        <fullName evidence="10">L-threonylcarbamoyladenylate synthase</fullName>
        <ecNumber evidence="3">2.7.7.87</ecNumber>
    </recommendedName>
    <alternativeName>
        <fullName evidence="10">L-threonylcarbamoyladenylate synthase</fullName>
    </alternativeName>
</protein>
<gene>
    <name evidence="13" type="ORF">DSM101010T_17550</name>
</gene>
<dbReference type="GO" id="GO:0061710">
    <property type="term" value="F:L-threonylcarbamoyladenylate synthase"/>
    <property type="evidence" value="ECO:0007669"/>
    <property type="project" value="UniProtKB-EC"/>
</dbReference>
<name>A0A7J0BI56_9BACT</name>
<evidence type="ECO:0000313" key="13">
    <source>
        <dbReference type="EMBL" id="GFM33390.1"/>
    </source>
</evidence>
<dbReference type="Proteomes" id="UP000503840">
    <property type="component" value="Unassembled WGS sequence"/>
</dbReference>
<dbReference type="EC" id="2.7.7.87" evidence="3"/>
<dbReference type="GO" id="GO:0006450">
    <property type="term" value="P:regulation of translational fidelity"/>
    <property type="evidence" value="ECO:0007669"/>
    <property type="project" value="TreeGrafter"/>
</dbReference>
<dbReference type="AlphaFoldDB" id="A0A7J0BI56"/>
<dbReference type="GO" id="GO:0005737">
    <property type="term" value="C:cytoplasm"/>
    <property type="evidence" value="ECO:0007669"/>
    <property type="project" value="UniProtKB-SubCell"/>
</dbReference>
<accession>A0A7J0BI56</accession>
<keyword evidence="5" id="KW-0808">Transferase</keyword>
<dbReference type="PANTHER" id="PTHR17490:SF16">
    <property type="entry name" value="THREONYLCARBAMOYL-AMP SYNTHASE"/>
    <property type="match status" value="1"/>
</dbReference>
<dbReference type="PANTHER" id="PTHR17490">
    <property type="entry name" value="SUA5"/>
    <property type="match status" value="1"/>
</dbReference>
<proteinExistence type="inferred from homology"/>
<evidence type="ECO:0000256" key="1">
    <source>
        <dbReference type="ARBA" id="ARBA00004496"/>
    </source>
</evidence>
<evidence type="ECO:0000259" key="12">
    <source>
        <dbReference type="PROSITE" id="PS51163"/>
    </source>
</evidence>
<keyword evidence="9" id="KW-0067">ATP-binding</keyword>
<dbReference type="NCBIfam" id="TIGR00057">
    <property type="entry name" value="L-threonylcarbamoyladenylate synthase"/>
    <property type="match status" value="1"/>
</dbReference>
<dbReference type="GO" id="GO:0008033">
    <property type="term" value="P:tRNA processing"/>
    <property type="evidence" value="ECO:0007669"/>
    <property type="project" value="UniProtKB-KW"/>
</dbReference>
<dbReference type="GO" id="GO:0005524">
    <property type="term" value="F:ATP binding"/>
    <property type="evidence" value="ECO:0007669"/>
    <property type="project" value="UniProtKB-KW"/>
</dbReference>
<keyword evidence="14" id="KW-1185">Reference proteome</keyword>
<dbReference type="EMBL" id="BLVO01000013">
    <property type="protein sequence ID" value="GFM33390.1"/>
    <property type="molecule type" value="Genomic_DNA"/>
</dbReference>
<feature type="domain" description="YrdC-like" evidence="12">
    <location>
        <begin position="8"/>
        <end position="196"/>
    </location>
</feature>
<dbReference type="PROSITE" id="PS51163">
    <property type="entry name" value="YRDC"/>
    <property type="match status" value="1"/>
</dbReference>
<comment type="subcellular location">
    <subcellularLocation>
        <location evidence="1">Cytoplasm</location>
    </subcellularLocation>
</comment>
<comment type="catalytic activity">
    <reaction evidence="11">
        <text>L-threonine + hydrogencarbonate + ATP = L-threonylcarbamoyladenylate + diphosphate + H2O</text>
        <dbReference type="Rhea" id="RHEA:36407"/>
        <dbReference type="ChEBI" id="CHEBI:15377"/>
        <dbReference type="ChEBI" id="CHEBI:17544"/>
        <dbReference type="ChEBI" id="CHEBI:30616"/>
        <dbReference type="ChEBI" id="CHEBI:33019"/>
        <dbReference type="ChEBI" id="CHEBI:57926"/>
        <dbReference type="ChEBI" id="CHEBI:73682"/>
        <dbReference type="EC" id="2.7.7.87"/>
    </reaction>
</comment>
<evidence type="ECO:0000256" key="5">
    <source>
        <dbReference type="ARBA" id="ARBA00022679"/>
    </source>
</evidence>
<dbReference type="InterPro" id="IPR006070">
    <property type="entry name" value="Sua5-like_dom"/>
</dbReference>
<reference evidence="13 14" key="1">
    <citation type="submission" date="2020-05" db="EMBL/GenBank/DDBJ databases">
        <title>Draft genome sequence of Desulfovibrio sp. strain HN2T.</title>
        <authorList>
            <person name="Ueno A."/>
            <person name="Tamazawa S."/>
            <person name="Tamamura S."/>
            <person name="Murakami T."/>
            <person name="Kiyama T."/>
            <person name="Inomata H."/>
            <person name="Amano Y."/>
            <person name="Miyakawa K."/>
            <person name="Tamaki H."/>
            <person name="Naganuma T."/>
            <person name="Kaneko K."/>
        </authorList>
    </citation>
    <scope>NUCLEOTIDE SEQUENCE [LARGE SCALE GENOMIC DNA]</scope>
    <source>
        <strain evidence="13 14">HN2</strain>
    </source>
</reference>
<evidence type="ECO:0000256" key="4">
    <source>
        <dbReference type="ARBA" id="ARBA00022490"/>
    </source>
</evidence>
<dbReference type="Gene3D" id="3.90.870.10">
    <property type="entry name" value="DHBP synthase"/>
    <property type="match status" value="1"/>
</dbReference>
<dbReference type="GO" id="GO:0003725">
    <property type="term" value="F:double-stranded RNA binding"/>
    <property type="evidence" value="ECO:0007669"/>
    <property type="project" value="InterPro"/>
</dbReference>
<evidence type="ECO:0000256" key="6">
    <source>
        <dbReference type="ARBA" id="ARBA00022694"/>
    </source>
</evidence>
<keyword evidence="7" id="KW-0548">Nucleotidyltransferase</keyword>
<dbReference type="RefSeq" id="WP_174405056.1">
    <property type="nucleotide sequence ID" value="NZ_BLVO01000013.1"/>
</dbReference>
<evidence type="ECO:0000256" key="11">
    <source>
        <dbReference type="ARBA" id="ARBA00048366"/>
    </source>
</evidence>